<dbReference type="PROSITE" id="PS50089">
    <property type="entry name" value="ZF_RING_2"/>
    <property type="match status" value="1"/>
</dbReference>
<gene>
    <name evidence="7" type="ORF">COEREDRAFT_38905</name>
</gene>
<evidence type="ECO:0000256" key="2">
    <source>
        <dbReference type="ARBA" id="ARBA00022771"/>
    </source>
</evidence>
<evidence type="ECO:0000256" key="3">
    <source>
        <dbReference type="ARBA" id="ARBA00022833"/>
    </source>
</evidence>
<dbReference type="Proteomes" id="UP000242474">
    <property type="component" value="Unassembled WGS sequence"/>
</dbReference>
<keyword evidence="3" id="KW-0862">Zinc</keyword>
<organism evidence="7 8">
    <name type="scientific">Coemansia reversa (strain ATCC 12441 / NRRL 1564)</name>
    <dbReference type="NCBI Taxonomy" id="763665"/>
    <lineage>
        <taxon>Eukaryota</taxon>
        <taxon>Fungi</taxon>
        <taxon>Fungi incertae sedis</taxon>
        <taxon>Zoopagomycota</taxon>
        <taxon>Kickxellomycotina</taxon>
        <taxon>Kickxellomycetes</taxon>
        <taxon>Kickxellales</taxon>
        <taxon>Kickxellaceae</taxon>
        <taxon>Coemansia</taxon>
    </lineage>
</organism>
<dbReference type="PANTHER" id="PTHR45931:SF3">
    <property type="entry name" value="RING ZINC FINGER-CONTAINING PROTEIN"/>
    <property type="match status" value="1"/>
</dbReference>
<dbReference type="GO" id="GO:0008270">
    <property type="term" value="F:zinc ion binding"/>
    <property type="evidence" value="ECO:0007669"/>
    <property type="project" value="UniProtKB-KW"/>
</dbReference>
<dbReference type="STRING" id="763665.A0A2G5BHQ2"/>
<name>A0A2G5BHQ2_COERN</name>
<keyword evidence="1" id="KW-0479">Metal-binding</keyword>
<dbReference type="GO" id="GO:0061630">
    <property type="term" value="F:ubiquitin protein ligase activity"/>
    <property type="evidence" value="ECO:0007669"/>
    <property type="project" value="TreeGrafter"/>
</dbReference>
<dbReference type="OrthoDB" id="8062037at2759"/>
<dbReference type="InterPro" id="IPR013083">
    <property type="entry name" value="Znf_RING/FYVE/PHD"/>
</dbReference>
<dbReference type="SUPFAM" id="SSF57850">
    <property type="entry name" value="RING/U-box"/>
    <property type="match status" value="1"/>
</dbReference>
<evidence type="ECO:0000313" key="8">
    <source>
        <dbReference type="Proteomes" id="UP000242474"/>
    </source>
</evidence>
<dbReference type="AlphaFoldDB" id="A0A2G5BHQ2"/>
<reference evidence="7 8" key="1">
    <citation type="journal article" date="2015" name="Genome Biol. Evol.">
        <title>Phylogenomic analyses indicate that early fungi evolved digesting cell walls of algal ancestors of land plants.</title>
        <authorList>
            <person name="Chang Y."/>
            <person name="Wang S."/>
            <person name="Sekimoto S."/>
            <person name="Aerts A.L."/>
            <person name="Choi C."/>
            <person name="Clum A."/>
            <person name="LaButti K.M."/>
            <person name="Lindquist E.A."/>
            <person name="Yee Ngan C."/>
            <person name="Ohm R.A."/>
            <person name="Salamov A.A."/>
            <person name="Grigoriev I.V."/>
            <person name="Spatafora J.W."/>
            <person name="Berbee M.L."/>
        </authorList>
    </citation>
    <scope>NUCLEOTIDE SEQUENCE [LARGE SCALE GENOMIC DNA]</scope>
    <source>
        <strain evidence="7 8">NRRL 1564</strain>
    </source>
</reference>
<dbReference type="Pfam" id="PF13639">
    <property type="entry name" value="zf-RING_2"/>
    <property type="match status" value="1"/>
</dbReference>
<dbReference type="GO" id="GO:0005634">
    <property type="term" value="C:nucleus"/>
    <property type="evidence" value="ECO:0007669"/>
    <property type="project" value="TreeGrafter"/>
</dbReference>
<feature type="domain" description="RING-type" evidence="6">
    <location>
        <begin position="55"/>
        <end position="98"/>
    </location>
</feature>
<protein>
    <recommendedName>
        <fullName evidence="6">RING-type domain-containing protein</fullName>
    </recommendedName>
</protein>
<keyword evidence="8" id="KW-1185">Reference proteome</keyword>
<feature type="compositionally biased region" description="Polar residues" evidence="5">
    <location>
        <begin position="21"/>
        <end position="34"/>
    </location>
</feature>
<dbReference type="SMART" id="SM00184">
    <property type="entry name" value="RING"/>
    <property type="match status" value="1"/>
</dbReference>
<dbReference type="EMBL" id="KZ303489">
    <property type="protein sequence ID" value="PIA18533.1"/>
    <property type="molecule type" value="Genomic_DNA"/>
</dbReference>
<accession>A0A2G5BHQ2</accession>
<feature type="region of interest" description="Disordered" evidence="5">
    <location>
        <begin position="1"/>
        <end position="34"/>
    </location>
</feature>
<evidence type="ECO:0000313" key="7">
    <source>
        <dbReference type="EMBL" id="PIA18533.1"/>
    </source>
</evidence>
<sequence>MLPHTIAQGPLSSEATRDDANTGNVTNTDQKGHNNLNVETKIPVFPGALVESEACTICLGDIVQGERLVRLVPCNHQFHSDCVNRWLTQKSTLCPLCKADMLEGLGLKRPKSVAEDNDNDIELVTVPLAVDRVHEEEHTGNALAFHAAQSPDLTLTVESSAYGRTDPAVPPRALIVDHQNKRQQL</sequence>
<evidence type="ECO:0000259" key="6">
    <source>
        <dbReference type="PROSITE" id="PS50089"/>
    </source>
</evidence>
<dbReference type="Gene3D" id="3.30.40.10">
    <property type="entry name" value="Zinc/RING finger domain, C3HC4 (zinc finger)"/>
    <property type="match status" value="1"/>
</dbReference>
<dbReference type="GO" id="GO:0006511">
    <property type="term" value="P:ubiquitin-dependent protein catabolic process"/>
    <property type="evidence" value="ECO:0007669"/>
    <property type="project" value="TreeGrafter"/>
</dbReference>
<dbReference type="PANTHER" id="PTHR45931">
    <property type="entry name" value="SI:CH211-59O9.10"/>
    <property type="match status" value="1"/>
</dbReference>
<keyword evidence="2 4" id="KW-0863">Zinc-finger</keyword>
<evidence type="ECO:0000256" key="1">
    <source>
        <dbReference type="ARBA" id="ARBA00022723"/>
    </source>
</evidence>
<dbReference type="InterPro" id="IPR001841">
    <property type="entry name" value="Znf_RING"/>
</dbReference>
<evidence type="ECO:0000256" key="5">
    <source>
        <dbReference type="SAM" id="MobiDB-lite"/>
    </source>
</evidence>
<evidence type="ECO:0000256" key="4">
    <source>
        <dbReference type="PROSITE-ProRule" id="PRU00175"/>
    </source>
</evidence>
<dbReference type="InterPro" id="IPR051834">
    <property type="entry name" value="RING_finger_E3_ligase"/>
</dbReference>
<proteinExistence type="predicted"/>